<dbReference type="InterPro" id="IPR032466">
    <property type="entry name" value="Metal_Hydrolase"/>
</dbReference>
<dbReference type="PANTHER" id="PTHR43668:SF5">
    <property type="entry name" value="AMIDOHYDROLASE 3 DOMAIN-CONTAINING PROTEIN"/>
    <property type="match status" value="1"/>
</dbReference>
<sequence length="915" mass="98138">MEKLASSSSGNNRICANRRFKMAHLTLLVFAAVSTFTYHALTTSVSSSATVHTIPANAATILGRCSSLTLAPGPPDDFHERTQSDRYEAGTKPTLIKNAKIWTGEDDGTKVVHGDILLDKGIIKKIGKVDAKAYGSDLDVVDAQGAWVTPGIVDLHSHLGVDSAPALSGASDTNSHKGLAMPWLRSLDGLNTHDDAYLLSMSGGVTTANVLPGSANAIGGQAFTIKLRPTAERSSSAMLLEPPFTLNGSHACGENPSRVYSGTRMDTQWAFRQAYNTARLVKEKQDAFCAKAEAGQWTGLGEFPEDLQWEALVDVLRGRVKIQNHCYEAVDFDGMIRLTNEFKFPISTFHHAHEAYLVPELLKKAYGKPPAIAMFATHARFKREAYRGSEFAPAILADNDIDVVMKSDHPVLNSRHLIYEAQQAHYFGLPENLALASVTTTPAKAMGQDHRVGHLIEGYDADVLVWDSHPLALGAAPIQVWVDGIKQLEKPHVSPKPAASQRAPETPDFTAEIIDAVKYEGLPPLEATEASSDVVVFFNVGSVLLKEGDRVAERFSAAEYVVTVEKGRIICMGECLSDLSRSDATYIDLEGGSVSPSFVSCGTSLGLTHISGEASTNDGRVFDPLRAQVPAIIEDDVIKAVDGLVFASRDALLAYRYGVTSSVTVPMFSGFLGGLSTVINPGAAHKLVSGAVIQDVAALHIALSMSSPSSVSTQIATLRGLLLGRGKGDTGKRFAQVVAGEMPLVVNVESADIIASLLVLKKEVESVSGTRIRLVLSGATEAHLLAKEIGEAGVGVLTQQRPYPHRWEERRILSGPPLSPTSAIAELVKHNVTVGLQMRDTSQVRNTAFEMRWAQLESNGIIGHTTAYELVTTNVEKLLGVKDGNMDMIATRGGSGFSGKIVAIISARDQVVRLV</sequence>
<dbReference type="SUPFAM" id="SSF51556">
    <property type="entry name" value="Metallo-dependent hydrolases"/>
    <property type="match status" value="1"/>
</dbReference>
<dbReference type="Pfam" id="PF01979">
    <property type="entry name" value="Amidohydro_1"/>
    <property type="match status" value="1"/>
</dbReference>
<dbReference type="EMBL" id="CAVNYO010000187">
    <property type="protein sequence ID" value="CAK5272815.1"/>
    <property type="molecule type" value="Genomic_DNA"/>
</dbReference>
<evidence type="ECO:0000313" key="2">
    <source>
        <dbReference type="EMBL" id="CAK5272815.1"/>
    </source>
</evidence>
<organism evidence="2 3">
    <name type="scientific">Mycena citricolor</name>
    <dbReference type="NCBI Taxonomy" id="2018698"/>
    <lineage>
        <taxon>Eukaryota</taxon>
        <taxon>Fungi</taxon>
        <taxon>Dikarya</taxon>
        <taxon>Basidiomycota</taxon>
        <taxon>Agaricomycotina</taxon>
        <taxon>Agaricomycetes</taxon>
        <taxon>Agaricomycetidae</taxon>
        <taxon>Agaricales</taxon>
        <taxon>Marasmiineae</taxon>
        <taxon>Mycenaceae</taxon>
        <taxon>Mycena</taxon>
    </lineage>
</organism>
<name>A0AAD2Q3R5_9AGAR</name>
<dbReference type="AlphaFoldDB" id="A0AAD2Q3R5"/>
<protein>
    <recommendedName>
        <fullName evidence="1">Amidohydrolase-related domain-containing protein</fullName>
    </recommendedName>
</protein>
<comment type="caution">
    <text evidence="2">The sequence shown here is derived from an EMBL/GenBank/DDBJ whole genome shotgun (WGS) entry which is preliminary data.</text>
</comment>
<dbReference type="GO" id="GO:0006145">
    <property type="term" value="P:purine nucleobase catabolic process"/>
    <property type="evidence" value="ECO:0007669"/>
    <property type="project" value="TreeGrafter"/>
</dbReference>
<dbReference type="GO" id="GO:0005737">
    <property type="term" value="C:cytoplasm"/>
    <property type="evidence" value="ECO:0007669"/>
    <property type="project" value="TreeGrafter"/>
</dbReference>
<reference evidence="2" key="1">
    <citation type="submission" date="2023-11" db="EMBL/GenBank/DDBJ databases">
        <authorList>
            <person name="De Vega J J."/>
            <person name="De Vega J J."/>
        </authorList>
    </citation>
    <scope>NUCLEOTIDE SEQUENCE</scope>
</reference>
<dbReference type="SUPFAM" id="SSF51338">
    <property type="entry name" value="Composite domain of metallo-dependent hydrolases"/>
    <property type="match status" value="1"/>
</dbReference>
<dbReference type="InterPro" id="IPR006680">
    <property type="entry name" value="Amidohydro-rel"/>
</dbReference>
<evidence type="ECO:0000259" key="1">
    <source>
        <dbReference type="Pfam" id="PF01979"/>
    </source>
</evidence>
<gene>
    <name evidence="2" type="ORF">MYCIT1_LOCUS18734</name>
</gene>
<dbReference type="InterPro" id="IPR050138">
    <property type="entry name" value="DHOase/Allantoinase_Hydrolase"/>
</dbReference>
<dbReference type="Proteomes" id="UP001295794">
    <property type="component" value="Unassembled WGS sequence"/>
</dbReference>
<accession>A0AAD2Q3R5</accession>
<dbReference type="Gene3D" id="3.20.20.140">
    <property type="entry name" value="Metal-dependent hydrolases"/>
    <property type="match status" value="2"/>
</dbReference>
<evidence type="ECO:0000313" key="3">
    <source>
        <dbReference type="Proteomes" id="UP001295794"/>
    </source>
</evidence>
<dbReference type="GO" id="GO:0004038">
    <property type="term" value="F:allantoinase activity"/>
    <property type="evidence" value="ECO:0007669"/>
    <property type="project" value="TreeGrafter"/>
</dbReference>
<dbReference type="InterPro" id="IPR011059">
    <property type="entry name" value="Metal-dep_hydrolase_composite"/>
</dbReference>
<proteinExistence type="predicted"/>
<keyword evidence="3" id="KW-1185">Reference proteome</keyword>
<dbReference type="PANTHER" id="PTHR43668">
    <property type="entry name" value="ALLANTOINASE"/>
    <property type="match status" value="1"/>
</dbReference>
<feature type="domain" description="Amidohydrolase-related" evidence="1">
    <location>
        <begin position="393"/>
        <end position="475"/>
    </location>
</feature>